<evidence type="ECO:0000259" key="1">
    <source>
        <dbReference type="Pfam" id="PF01844"/>
    </source>
</evidence>
<reference evidence="3" key="1">
    <citation type="journal article" date="2019" name="Int. J. Syst. Evol. Microbiol.">
        <title>The Global Catalogue of Microorganisms (GCM) 10K type strain sequencing project: providing services to taxonomists for standard genome sequencing and annotation.</title>
        <authorList>
            <consortium name="The Broad Institute Genomics Platform"/>
            <consortium name="The Broad Institute Genome Sequencing Center for Infectious Disease"/>
            <person name="Wu L."/>
            <person name="Ma J."/>
        </authorList>
    </citation>
    <scope>NUCLEOTIDE SEQUENCE [LARGE SCALE GENOMIC DNA]</scope>
    <source>
        <strain evidence="3">CCUG 51308</strain>
    </source>
</reference>
<dbReference type="InterPro" id="IPR002711">
    <property type="entry name" value="HNH"/>
</dbReference>
<dbReference type="InterPro" id="IPR003615">
    <property type="entry name" value="HNH_nuc"/>
</dbReference>
<dbReference type="GO" id="GO:0004519">
    <property type="term" value="F:endonuclease activity"/>
    <property type="evidence" value="ECO:0007669"/>
    <property type="project" value="UniProtKB-KW"/>
</dbReference>
<dbReference type="Proteomes" id="UP001596492">
    <property type="component" value="Unassembled WGS sequence"/>
</dbReference>
<proteinExistence type="predicted"/>
<dbReference type="Pfam" id="PF01844">
    <property type="entry name" value="HNH"/>
    <property type="match status" value="1"/>
</dbReference>
<dbReference type="RefSeq" id="WP_382168091.1">
    <property type="nucleotide sequence ID" value="NZ_JBHTBR010000005.1"/>
</dbReference>
<accession>A0ABW2INQ8</accession>
<dbReference type="EMBL" id="JBHTBR010000005">
    <property type="protein sequence ID" value="MFC7292562.1"/>
    <property type="molecule type" value="Genomic_DNA"/>
</dbReference>
<comment type="caution">
    <text evidence="2">The sequence shown here is derived from an EMBL/GenBank/DDBJ whole genome shotgun (WGS) entry which is preliminary data.</text>
</comment>
<keyword evidence="3" id="KW-1185">Reference proteome</keyword>
<evidence type="ECO:0000313" key="3">
    <source>
        <dbReference type="Proteomes" id="UP001596492"/>
    </source>
</evidence>
<keyword evidence="2" id="KW-0540">Nuclease</keyword>
<dbReference type="Gene3D" id="1.10.30.50">
    <property type="match status" value="1"/>
</dbReference>
<keyword evidence="2" id="KW-0255">Endonuclease</keyword>
<name>A0ABW2INQ8_9PROT</name>
<evidence type="ECO:0000313" key="2">
    <source>
        <dbReference type="EMBL" id="MFC7292562.1"/>
    </source>
</evidence>
<dbReference type="CDD" id="cd00085">
    <property type="entry name" value="HNHc"/>
    <property type="match status" value="1"/>
</dbReference>
<protein>
    <submittedName>
        <fullName evidence="2">HNH endonuclease</fullName>
    </submittedName>
</protein>
<organism evidence="2 3">
    <name type="scientific">Hirschia litorea</name>
    <dbReference type="NCBI Taxonomy" id="1199156"/>
    <lineage>
        <taxon>Bacteria</taxon>
        <taxon>Pseudomonadati</taxon>
        <taxon>Pseudomonadota</taxon>
        <taxon>Alphaproteobacteria</taxon>
        <taxon>Hyphomonadales</taxon>
        <taxon>Hyphomonadaceae</taxon>
        <taxon>Hirschia</taxon>
    </lineage>
</organism>
<sequence length="85" mass="9821">MSRSKYRQPFPQSWFDTLWAKQEGLCALCQQAMPQSRFDTPHANVWKKQRPTFDHIHPVSKGGKDDLTNLQLLHAICNKAKGDQL</sequence>
<feature type="domain" description="HNH" evidence="1">
    <location>
        <begin position="50"/>
        <end position="84"/>
    </location>
</feature>
<keyword evidence="2" id="KW-0378">Hydrolase</keyword>
<gene>
    <name evidence="2" type="ORF">ACFQS8_13100</name>
</gene>